<sequence>MLDEQIILVHPDGRTQSVKEYVHELVKGAQVRLYDGKDYRDKRKHKTGGISKTKHKQITNSAEKPEAVRFQETWIDDDEDVRNADSHSGARKGSDDRKQGVGACAGDPLSSSHVTSEGACGPEDVNNDHEESEAHGGWAFLSRLLAVRSALMRATTRRPSQSSEGDEEKRSIADFFRKRKSTDNTFTTEEKDNEACAKPHNMTPSPKKQKTRLMSDDSGIAVDIPRRDSEIRNQRLARFRNSIRNFISCSTTSDNVPTVEPAEPSEI</sequence>
<proteinExistence type="predicted"/>
<dbReference type="EMBL" id="NEDP02076748">
    <property type="protein sequence ID" value="OWF34878.1"/>
    <property type="molecule type" value="Genomic_DNA"/>
</dbReference>
<feature type="region of interest" description="Disordered" evidence="1">
    <location>
        <begin position="38"/>
        <end position="64"/>
    </location>
</feature>
<feature type="region of interest" description="Disordered" evidence="1">
    <location>
        <begin position="77"/>
        <end position="133"/>
    </location>
</feature>
<dbReference type="OrthoDB" id="10349846at2759"/>
<evidence type="ECO:0000256" key="1">
    <source>
        <dbReference type="SAM" id="MobiDB-lite"/>
    </source>
</evidence>
<protein>
    <submittedName>
        <fullName evidence="2">Uncharacterized protein</fullName>
    </submittedName>
</protein>
<keyword evidence="3" id="KW-1185">Reference proteome</keyword>
<accession>A0A210PEG5</accession>
<comment type="caution">
    <text evidence="2">The sequence shown here is derived from an EMBL/GenBank/DDBJ whole genome shotgun (WGS) entry which is preliminary data.</text>
</comment>
<reference evidence="2 3" key="1">
    <citation type="journal article" date="2017" name="Nat. Ecol. Evol.">
        <title>Scallop genome provides insights into evolution of bilaterian karyotype and development.</title>
        <authorList>
            <person name="Wang S."/>
            <person name="Zhang J."/>
            <person name="Jiao W."/>
            <person name="Li J."/>
            <person name="Xun X."/>
            <person name="Sun Y."/>
            <person name="Guo X."/>
            <person name="Huan P."/>
            <person name="Dong B."/>
            <person name="Zhang L."/>
            <person name="Hu X."/>
            <person name="Sun X."/>
            <person name="Wang J."/>
            <person name="Zhao C."/>
            <person name="Wang Y."/>
            <person name="Wang D."/>
            <person name="Huang X."/>
            <person name="Wang R."/>
            <person name="Lv J."/>
            <person name="Li Y."/>
            <person name="Zhang Z."/>
            <person name="Liu B."/>
            <person name="Lu W."/>
            <person name="Hui Y."/>
            <person name="Liang J."/>
            <person name="Zhou Z."/>
            <person name="Hou R."/>
            <person name="Li X."/>
            <person name="Liu Y."/>
            <person name="Li H."/>
            <person name="Ning X."/>
            <person name="Lin Y."/>
            <person name="Zhao L."/>
            <person name="Xing Q."/>
            <person name="Dou J."/>
            <person name="Li Y."/>
            <person name="Mao J."/>
            <person name="Guo H."/>
            <person name="Dou H."/>
            <person name="Li T."/>
            <person name="Mu C."/>
            <person name="Jiang W."/>
            <person name="Fu Q."/>
            <person name="Fu X."/>
            <person name="Miao Y."/>
            <person name="Liu J."/>
            <person name="Yu Q."/>
            <person name="Li R."/>
            <person name="Liao H."/>
            <person name="Li X."/>
            <person name="Kong Y."/>
            <person name="Jiang Z."/>
            <person name="Chourrout D."/>
            <person name="Li R."/>
            <person name="Bao Z."/>
        </authorList>
    </citation>
    <scope>NUCLEOTIDE SEQUENCE [LARGE SCALE GENOMIC DNA]</scope>
    <source>
        <strain evidence="2 3">PY_sf001</strain>
    </source>
</reference>
<evidence type="ECO:0000313" key="2">
    <source>
        <dbReference type="EMBL" id="OWF34878.1"/>
    </source>
</evidence>
<dbReference type="Proteomes" id="UP000242188">
    <property type="component" value="Unassembled WGS sequence"/>
</dbReference>
<evidence type="ECO:0000313" key="3">
    <source>
        <dbReference type="Proteomes" id="UP000242188"/>
    </source>
</evidence>
<organism evidence="2 3">
    <name type="scientific">Mizuhopecten yessoensis</name>
    <name type="common">Japanese scallop</name>
    <name type="synonym">Patinopecten yessoensis</name>
    <dbReference type="NCBI Taxonomy" id="6573"/>
    <lineage>
        <taxon>Eukaryota</taxon>
        <taxon>Metazoa</taxon>
        <taxon>Spiralia</taxon>
        <taxon>Lophotrochozoa</taxon>
        <taxon>Mollusca</taxon>
        <taxon>Bivalvia</taxon>
        <taxon>Autobranchia</taxon>
        <taxon>Pteriomorphia</taxon>
        <taxon>Pectinida</taxon>
        <taxon>Pectinoidea</taxon>
        <taxon>Pectinidae</taxon>
        <taxon>Mizuhopecten</taxon>
    </lineage>
</organism>
<feature type="region of interest" description="Disordered" evidence="1">
    <location>
        <begin position="155"/>
        <end position="215"/>
    </location>
</feature>
<feature type="compositionally biased region" description="Basic residues" evidence="1">
    <location>
        <begin position="42"/>
        <end position="57"/>
    </location>
</feature>
<feature type="compositionally biased region" description="Basic and acidic residues" evidence="1">
    <location>
        <begin position="167"/>
        <end position="176"/>
    </location>
</feature>
<feature type="compositionally biased region" description="Basic and acidic residues" evidence="1">
    <location>
        <begin position="188"/>
        <end position="197"/>
    </location>
</feature>
<name>A0A210PEG5_MIZYE</name>
<gene>
    <name evidence="2" type="ORF">KP79_PYT15660</name>
</gene>
<dbReference type="AlphaFoldDB" id="A0A210PEG5"/>